<reference evidence="2" key="1">
    <citation type="journal article" date="2023" name="Mol. Phylogenet. Evol.">
        <title>Genome-scale phylogeny and comparative genomics of the fungal order Sordariales.</title>
        <authorList>
            <person name="Hensen N."/>
            <person name="Bonometti L."/>
            <person name="Westerberg I."/>
            <person name="Brannstrom I.O."/>
            <person name="Guillou S."/>
            <person name="Cros-Aarteil S."/>
            <person name="Calhoun S."/>
            <person name="Haridas S."/>
            <person name="Kuo A."/>
            <person name="Mondo S."/>
            <person name="Pangilinan J."/>
            <person name="Riley R."/>
            <person name="LaButti K."/>
            <person name="Andreopoulos B."/>
            <person name="Lipzen A."/>
            <person name="Chen C."/>
            <person name="Yan M."/>
            <person name="Daum C."/>
            <person name="Ng V."/>
            <person name="Clum A."/>
            <person name="Steindorff A."/>
            <person name="Ohm R.A."/>
            <person name="Martin F."/>
            <person name="Silar P."/>
            <person name="Natvig D.O."/>
            <person name="Lalanne C."/>
            <person name="Gautier V."/>
            <person name="Ament-Velasquez S.L."/>
            <person name="Kruys A."/>
            <person name="Hutchinson M.I."/>
            <person name="Powell A.J."/>
            <person name="Barry K."/>
            <person name="Miller A.N."/>
            <person name="Grigoriev I.V."/>
            <person name="Debuchy R."/>
            <person name="Gladieux P."/>
            <person name="Hiltunen Thoren M."/>
            <person name="Johannesson H."/>
        </authorList>
    </citation>
    <scope>NUCLEOTIDE SEQUENCE</scope>
    <source>
        <strain evidence="2">CBS 508.74</strain>
    </source>
</reference>
<dbReference type="RefSeq" id="XP_064671529.1">
    <property type="nucleotide sequence ID" value="XM_064817601.1"/>
</dbReference>
<feature type="region of interest" description="Disordered" evidence="1">
    <location>
        <begin position="1"/>
        <end position="37"/>
    </location>
</feature>
<feature type="compositionally biased region" description="Polar residues" evidence="1">
    <location>
        <begin position="69"/>
        <end position="78"/>
    </location>
</feature>
<dbReference type="EMBL" id="MU853338">
    <property type="protein sequence ID" value="KAK4113959.1"/>
    <property type="molecule type" value="Genomic_DNA"/>
</dbReference>
<feature type="region of interest" description="Disordered" evidence="1">
    <location>
        <begin position="66"/>
        <end position="87"/>
    </location>
</feature>
<organism evidence="2 3">
    <name type="scientific">Canariomyces notabilis</name>
    <dbReference type="NCBI Taxonomy" id="2074819"/>
    <lineage>
        <taxon>Eukaryota</taxon>
        <taxon>Fungi</taxon>
        <taxon>Dikarya</taxon>
        <taxon>Ascomycota</taxon>
        <taxon>Pezizomycotina</taxon>
        <taxon>Sordariomycetes</taxon>
        <taxon>Sordariomycetidae</taxon>
        <taxon>Sordariales</taxon>
        <taxon>Chaetomiaceae</taxon>
        <taxon>Canariomyces</taxon>
    </lineage>
</organism>
<keyword evidence="3" id="KW-1185">Reference proteome</keyword>
<dbReference type="AlphaFoldDB" id="A0AAN6TGF2"/>
<proteinExistence type="predicted"/>
<accession>A0AAN6TGF2</accession>
<evidence type="ECO:0000313" key="2">
    <source>
        <dbReference type="EMBL" id="KAK4113959.1"/>
    </source>
</evidence>
<gene>
    <name evidence="2" type="ORF">N656DRAFT_797152</name>
</gene>
<feature type="compositionally biased region" description="Polar residues" evidence="1">
    <location>
        <begin position="17"/>
        <end position="33"/>
    </location>
</feature>
<reference evidence="2" key="2">
    <citation type="submission" date="2023-05" db="EMBL/GenBank/DDBJ databases">
        <authorList>
            <consortium name="Lawrence Berkeley National Laboratory"/>
            <person name="Steindorff A."/>
            <person name="Hensen N."/>
            <person name="Bonometti L."/>
            <person name="Westerberg I."/>
            <person name="Brannstrom I.O."/>
            <person name="Guillou S."/>
            <person name="Cros-Aarteil S."/>
            <person name="Calhoun S."/>
            <person name="Haridas S."/>
            <person name="Kuo A."/>
            <person name="Mondo S."/>
            <person name="Pangilinan J."/>
            <person name="Riley R."/>
            <person name="Labutti K."/>
            <person name="Andreopoulos B."/>
            <person name="Lipzen A."/>
            <person name="Chen C."/>
            <person name="Yanf M."/>
            <person name="Daum C."/>
            <person name="Ng V."/>
            <person name="Clum A."/>
            <person name="Ohm R."/>
            <person name="Martin F."/>
            <person name="Silar P."/>
            <person name="Natvig D."/>
            <person name="Lalanne C."/>
            <person name="Gautier V."/>
            <person name="Ament-Velasquez S.L."/>
            <person name="Kruys A."/>
            <person name="Hutchinson M.I."/>
            <person name="Powell A.J."/>
            <person name="Barry K."/>
            <person name="Miller A.N."/>
            <person name="Grigoriev I.V."/>
            <person name="Debuchy R."/>
            <person name="Gladieux P."/>
            <person name="Thoren M.H."/>
            <person name="Johannesson H."/>
        </authorList>
    </citation>
    <scope>NUCLEOTIDE SEQUENCE</scope>
    <source>
        <strain evidence="2">CBS 508.74</strain>
    </source>
</reference>
<sequence length="126" mass="14294">MTTAESGKEQVTVADLSKTNQTGRTAIQQSTRQGLRRRMSETFKLSPIEQLDALMKELLALQDLVLESGSPNGKPSESQMRRRDPDEVDAFWHDIRTRLWIGEDEIYPGVGEQSDSAEINMENRRS</sequence>
<dbReference type="Proteomes" id="UP001302812">
    <property type="component" value="Unassembled WGS sequence"/>
</dbReference>
<comment type="caution">
    <text evidence="2">The sequence shown here is derived from an EMBL/GenBank/DDBJ whole genome shotgun (WGS) entry which is preliminary data.</text>
</comment>
<protein>
    <submittedName>
        <fullName evidence="2">Uncharacterized protein</fullName>
    </submittedName>
</protein>
<evidence type="ECO:0000313" key="3">
    <source>
        <dbReference type="Proteomes" id="UP001302812"/>
    </source>
</evidence>
<name>A0AAN6TGF2_9PEZI</name>
<evidence type="ECO:0000256" key="1">
    <source>
        <dbReference type="SAM" id="MobiDB-lite"/>
    </source>
</evidence>
<dbReference type="GeneID" id="89941726"/>